<reference evidence="2 3" key="1">
    <citation type="submission" date="2013-11" db="EMBL/GenBank/DDBJ databases">
        <title>Genome sequencing of Stegodyphus mimosarum.</title>
        <authorList>
            <person name="Bechsgaard J."/>
        </authorList>
    </citation>
    <scope>NUCLEOTIDE SEQUENCE [LARGE SCALE GENOMIC DNA]</scope>
</reference>
<evidence type="ECO:0000313" key="3">
    <source>
        <dbReference type="Proteomes" id="UP000054359"/>
    </source>
</evidence>
<dbReference type="Proteomes" id="UP000054359">
    <property type="component" value="Unassembled WGS sequence"/>
</dbReference>
<dbReference type="PANTHER" id="PTHR46918">
    <property type="entry name" value="SYNAPTONEMAL COMPLEX PROTEIN 1"/>
    <property type="match status" value="1"/>
</dbReference>
<dbReference type="AlphaFoldDB" id="A0A087UWD7"/>
<sequence>MPLPNVKTTYVRPICGYTEDHNAFTELSSPRFDLSGNAATDGYYDRANQSLTPIYEAKQKHVDKLNSEHISLFSKVEQIEKLMTCMQLDSKQKNKRIDDLNQTIESQRKVVLDLQLDNENLSLQLNEEMQQRS</sequence>
<dbReference type="InterPro" id="IPR008827">
    <property type="entry name" value="SYCP1"/>
</dbReference>
<gene>
    <name evidence="2" type="ORF">X975_11022</name>
</gene>
<evidence type="ECO:0000256" key="1">
    <source>
        <dbReference type="SAM" id="Coils"/>
    </source>
</evidence>
<dbReference type="GO" id="GO:0007130">
    <property type="term" value="P:synaptonemal complex assembly"/>
    <property type="evidence" value="ECO:0007669"/>
    <property type="project" value="InterPro"/>
</dbReference>
<dbReference type="PANTHER" id="PTHR46918:SF1">
    <property type="entry name" value="SYNAPTONEMAL COMPLEX PROTEIN 1"/>
    <property type="match status" value="1"/>
</dbReference>
<dbReference type="GO" id="GO:0000795">
    <property type="term" value="C:synaptonemal complex"/>
    <property type="evidence" value="ECO:0007669"/>
    <property type="project" value="InterPro"/>
</dbReference>
<proteinExistence type="predicted"/>
<dbReference type="Pfam" id="PF05483">
    <property type="entry name" value="SCP-1"/>
    <property type="match status" value="1"/>
</dbReference>
<accession>A0A087UWD7</accession>
<dbReference type="OrthoDB" id="6427860at2759"/>
<keyword evidence="1" id="KW-0175">Coiled coil</keyword>
<feature type="non-terminal residue" evidence="2">
    <location>
        <position position="133"/>
    </location>
</feature>
<feature type="coiled-coil region" evidence="1">
    <location>
        <begin position="90"/>
        <end position="131"/>
    </location>
</feature>
<evidence type="ECO:0000313" key="2">
    <source>
        <dbReference type="EMBL" id="KFM81676.1"/>
    </source>
</evidence>
<organism evidence="2 3">
    <name type="scientific">Stegodyphus mimosarum</name>
    <name type="common">African social velvet spider</name>
    <dbReference type="NCBI Taxonomy" id="407821"/>
    <lineage>
        <taxon>Eukaryota</taxon>
        <taxon>Metazoa</taxon>
        <taxon>Ecdysozoa</taxon>
        <taxon>Arthropoda</taxon>
        <taxon>Chelicerata</taxon>
        <taxon>Arachnida</taxon>
        <taxon>Araneae</taxon>
        <taxon>Araneomorphae</taxon>
        <taxon>Entelegynae</taxon>
        <taxon>Eresoidea</taxon>
        <taxon>Eresidae</taxon>
        <taxon>Stegodyphus</taxon>
    </lineage>
</organism>
<name>A0A087UWD7_STEMI</name>
<keyword evidence="3" id="KW-1185">Reference proteome</keyword>
<protein>
    <submittedName>
        <fullName evidence="2">Uncharacterized protein</fullName>
    </submittedName>
</protein>
<dbReference type="EMBL" id="KK121992">
    <property type="protein sequence ID" value="KFM81676.1"/>
    <property type="molecule type" value="Genomic_DNA"/>
</dbReference>